<dbReference type="InterPro" id="IPR012340">
    <property type="entry name" value="NA-bd_OB-fold"/>
</dbReference>
<keyword evidence="4" id="KW-0963">Cytoplasm</keyword>
<dbReference type="InterPro" id="IPR004843">
    <property type="entry name" value="Calcineurin-like_PHP"/>
</dbReference>
<dbReference type="GO" id="GO:0006430">
    <property type="term" value="P:lysyl-tRNA aminoacylation"/>
    <property type="evidence" value="ECO:0007669"/>
    <property type="project" value="InterPro"/>
</dbReference>
<feature type="domain" description="Aminoacyl-transfer RNA synthetases class-II family profile" evidence="13">
    <location>
        <begin position="246"/>
        <end position="574"/>
    </location>
</feature>
<dbReference type="FunFam" id="2.40.50.140:FF:000050">
    <property type="entry name" value="Lysine--tRNA ligase"/>
    <property type="match status" value="1"/>
</dbReference>
<dbReference type="SUPFAM" id="SSF50249">
    <property type="entry name" value="Nucleic acid-binding proteins"/>
    <property type="match status" value="1"/>
</dbReference>
<dbReference type="GO" id="GO:0000049">
    <property type="term" value="F:tRNA binding"/>
    <property type="evidence" value="ECO:0007669"/>
    <property type="project" value="TreeGrafter"/>
</dbReference>
<dbReference type="CDD" id="cd04322">
    <property type="entry name" value="LysRS_N"/>
    <property type="match status" value="1"/>
</dbReference>
<dbReference type="InterPro" id="IPR006195">
    <property type="entry name" value="aa-tRNA-synth_II"/>
</dbReference>
<dbReference type="InterPro" id="IPR018149">
    <property type="entry name" value="Lys-tRNA-synth_II_C"/>
</dbReference>
<dbReference type="Gene3D" id="2.40.50.140">
    <property type="entry name" value="Nucleic acid-binding proteins"/>
    <property type="match status" value="1"/>
</dbReference>
<evidence type="ECO:0000256" key="12">
    <source>
        <dbReference type="SAM" id="MobiDB-lite"/>
    </source>
</evidence>
<dbReference type="InterPro" id="IPR004364">
    <property type="entry name" value="Aa-tRNA-synt_II"/>
</dbReference>
<evidence type="ECO:0000256" key="4">
    <source>
        <dbReference type="ARBA" id="ARBA00022490"/>
    </source>
</evidence>
<dbReference type="Gene3D" id="3.60.21.10">
    <property type="match status" value="1"/>
</dbReference>
<evidence type="ECO:0000259" key="13">
    <source>
        <dbReference type="PROSITE" id="PS50862"/>
    </source>
</evidence>
<evidence type="ECO:0000256" key="10">
    <source>
        <dbReference type="ARBA" id="ARBA00030563"/>
    </source>
</evidence>
<comment type="similarity">
    <text evidence="2">Belongs to the class-II aminoacyl-tRNA synthetase family.</text>
</comment>
<dbReference type="FunFam" id="3.30.930.10:FF:000238">
    <property type="entry name" value="Lysine--tRNA ligase"/>
    <property type="match status" value="1"/>
</dbReference>
<dbReference type="Proteomes" id="UP000596660">
    <property type="component" value="Unplaced"/>
</dbReference>
<dbReference type="InterPro" id="IPR029052">
    <property type="entry name" value="Metallo-depent_PP-like"/>
</dbReference>
<evidence type="ECO:0000256" key="7">
    <source>
        <dbReference type="ARBA" id="ARBA00022840"/>
    </source>
</evidence>
<evidence type="ECO:0000256" key="11">
    <source>
        <dbReference type="ARBA" id="ARBA00048573"/>
    </source>
</evidence>
<keyword evidence="8" id="KW-0648">Protein biosynthesis</keyword>
<dbReference type="PANTHER" id="PTHR42918:SF9">
    <property type="entry name" value="LYSINE--TRNA LIGASE"/>
    <property type="match status" value="1"/>
</dbReference>
<evidence type="ECO:0000256" key="1">
    <source>
        <dbReference type="ARBA" id="ARBA00004496"/>
    </source>
</evidence>
<dbReference type="GO" id="GO:0016787">
    <property type="term" value="F:hydrolase activity"/>
    <property type="evidence" value="ECO:0007669"/>
    <property type="project" value="InterPro"/>
</dbReference>
<dbReference type="Pfam" id="PF00152">
    <property type="entry name" value="tRNA-synt_2"/>
    <property type="match status" value="1"/>
</dbReference>
<dbReference type="InterPro" id="IPR027629">
    <property type="entry name" value="DevT-like"/>
</dbReference>
<proteinExistence type="inferred from homology"/>
<reference evidence="14" key="2">
    <citation type="submission" date="2021-03" db="UniProtKB">
        <authorList>
            <consortium name="EnsemblPlants"/>
        </authorList>
    </citation>
    <scope>IDENTIFICATION</scope>
</reference>
<dbReference type="Gene3D" id="3.30.930.10">
    <property type="entry name" value="Bira Bifunctional Protein, Domain 2"/>
    <property type="match status" value="1"/>
</dbReference>
<protein>
    <recommendedName>
        <fullName evidence="3">lysine--tRNA ligase</fullName>
        <ecNumber evidence="3">6.1.1.6</ecNumber>
    </recommendedName>
    <alternativeName>
        <fullName evidence="10">Lysyl-tRNA synthetase</fullName>
    </alternativeName>
</protein>
<dbReference type="PRINTS" id="PR00982">
    <property type="entry name" value="TRNASYNTHLYS"/>
</dbReference>
<dbReference type="EnsemblPlants" id="AUR62019760-RA">
    <property type="protein sequence ID" value="AUR62019760-RA:cds"/>
    <property type="gene ID" value="AUR62019760"/>
</dbReference>
<evidence type="ECO:0000256" key="6">
    <source>
        <dbReference type="ARBA" id="ARBA00022741"/>
    </source>
</evidence>
<dbReference type="NCBIfam" id="TIGR04168">
    <property type="entry name" value="TIGR04168 family protein"/>
    <property type="match status" value="1"/>
</dbReference>
<dbReference type="GO" id="GO:0005829">
    <property type="term" value="C:cytosol"/>
    <property type="evidence" value="ECO:0007669"/>
    <property type="project" value="TreeGrafter"/>
</dbReference>
<evidence type="ECO:0000256" key="9">
    <source>
        <dbReference type="ARBA" id="ARBA00023146"/>
    </source>
</evidence>
<dbReference type="PROSITE" id="PS50862">
    <property type="entry name" value="AA_TRNA_LIGASE_II"/>
    <property type="match status" value="1"/>
</dbReference>
<organism evidence="14 15">
    <name type="scientific">Chenopodium quinoa</name>
    <name type="common">Quinoa</name>
    <dbReference type="NCBI Taxonomy" id="63459"/>
    <lineage>
        <taxon>Eukaryota</taxon>
        <taxon>Viridiplantae</taxon>
        <taxon>Streptophyta</taxon>
        <taxon>Embryophyta</taxon>
        <taxon>Tracheophyta</taxon>
        <taxon>Spermatophyta</taxon>
        <taxon>Magnoliopsida</taxon>
        <taxon>eudicotyledons</taxon>
        <taxon>Gunneridae</taxon>
        <taxon>Pentapetalae</taxon>
        <taxon>Caryophyllales</taxon>
        <taxon>Chenopodiaceae</taxon>
        <taxon>Chenopodioideae</taxon>
        <taxon>Atripliceae</taxon>
        <taxon>Chenopodium</taxon>
    </lineage>
</organism>
<dbReference type="InterPro" id="IPR045864">
    <property type="entry name" value="aa-tRNA-synth_II/BPL/LPL"/>
</dbReference>
<keyword evidence="15" id="KW-1185">Reference proteome</keyword>
<evidence type="ECO:0000256" key="2">
    <source>
        <dbReference type="ARBA" id="ARBA00008226"/>
    </source>
</evidence>
<evidence type="ECO:0000256" key="5">
    <source>
        <dbReference type="ARBA" id="ARBA00022598"/>
    </source>
</evidence>
<accession>A0A803LWA9</accession>
<dbReference type="AlphaFoldDB" id="A0A803LWA9"/>
<feature type="region of interest" description="Disordered" evidence="12">
    <location>
        <begin position="1"/>
        <end position="48"/>
    </location>
</feature>
<evidence type="ECO:0000256" key="8">
    <source>
        <dbReference type="ARBA" id="ARBA00022917"/>
    </source>
</evidence>
<name>A0A803LWA9_CHEQI</name>
<evidence type="ECO:0000313" key="14">
    <source>
        <dbReference type="EnsemblPlants" id="AUR62019760-RA:cds"/>
    </source>
</evidence>
<dbReference type="CDD" id="cd00775">
    <property type="entry name" value="LysRS_core"/>
    <property type="match status" value="1"/>
</dbReference>
<keyword evidence="7" id="KW-0067">ATP-binding</keyword>
<dbReference type="GO" id="GO:0004824">
    <property type="term" value="F:lysine-tRNA ligase activity"/>
    <property type="evidence" value="ECO:0007669"/>
    <property type="project" value="UniProtKB-EC"/>
</dbReference>
<keyword evidence="5" id="KW-0436">Ligase</keyword>
<dbReference type="Pfam" id="PF00149">
    <property type="entry name" value="Metallophos"/>
    <property type="match status" value="1"/>
</dbReference>
<dbReference type="InterPro" id="IPR044136">
    <property type="entry name" value="Lys-tRNA-ligase_II_N"/>
</dbReference>
<dbReference type="SUPFAM" id="SSF55681">
    <property type="entry name" value="Class II aaRS and biotin synthetases"/>
    <property type="match status" value="1"/>
</dbReference>
<keyword evidence="9" id="KW-0030">Aminoacyl-tRNA synthetase</keyword>
<sequence>MKNHYHAVTHASSPLVLQNRRPTHRPTAGAETPLPPLTMPPSSSHSPLTSKQYYESMVKFLDAQKAAGINPYPHKFNVTMTISEFIGTYGGLDNGECLEDVLVSLAGRIMSKRPSSSKLLFYDLYGGGVKVQVVADTRSSELEAAEFSTLHSSVKCFDIVGVIGFPGKTKRGMLSIFPKSFVVLSHCLRVMPTRDQPSENVNLNKSQVWVPGNTRNPDLYLLNDEETRYSMRFLDLMWNDEAREVFKTRSKVITYMRKFLDNLNFLEVETPIMNMSRGGEASARSFVTHHNELNMKLCMRTAPDLYLKQLVVGGLDRVYEIGKQFSNKAIDQRHNPEFTTCKFYMAYSDYNDLMCLTEKMLSEMVKVLTGSFIIKCHSNDPDQEFIEIDFTPPFRRINVIDELEKFTQLSIPQDLASEEANKFLMDVCSKYDVKCQPPLTSARLLDKLVVHFLEETCLNPTFIMDYPEMIHPLAKCHRSKSGLTEYFKLFVNKNVLCNGCTEANDPMVQHRRFTDQLKDPQSDGGVAVLDETCTALEFGLPPSASWELGIDYLAMLVTDSRSIQEVVLFPAMKPLFEPSTDESDFGNENVELVKSIAKLNIPKGAILGNHDSWSTSKFSKKEKDGVQLQLEYLGEAHVGYDCFDFPPLKLSVVGGRPFSCGGDQLFRKKLITARYRVHNMEESAEQIYKAALQTPKENSIILLSHNGPRGLGSGKDDMCGIDWMPEAGDHGDPDLAQAILQLKETTSYNIPLVVFGHMHKELSCGGSRKMIAMDGETMYLNAAIVPRVKYPSSGGSIRAFTVVEFSGGKVVRVAETWVSILDDESSLEEEHLLFGSS</sequence>
<dbReference type="EC" id="6.1.1.6" evidence="3"/>
<dbReference type="Gramene" id="AUR62019760-RA">
    <property type="protein sequence ID" value="AUR62019760-RA:cds"/>
    <property type="gene ID" value="AUR62019760"/>
</dbReference>
<keyword evidence="6" id="KW-0547">Nucleotide-binding</keyword>
<reference evidence="14" key="1">
    <citation type="journal article" date="2017" name="Nature">
        <title>The genome of Chenopodium quinoa.</title>
        <authorList>
            <person name="Jarvis D.E."/>
            <person name="Ho Y.S."/>
            <person name="Lightfoot D.J."/>
            <person name="Schmoeckel S.M."/>
            <person name="Li B."/>
            <person name="Borm T.J.A."/>
            <person name="Ohyanagi H."/>
            <person name="Mineta K."/>
            <person name="Michell C.T."/>
            <person name="Saber N."/>
            <person name="Kharbatia N.M."/>
            <person name="Rupper R.R."/>
            <person name="Sharp A.R."/>
            <person name="Dally N."/>
            <person name="Boughton B.A."/>
            <person name="Woo Y.H."/>
            <person name="Gao G."/>
            <person name="Schijlen E.G.W.M."/>
            <person name="Guo X."/>
            <person name="Momin A.A."/>
            <person name="Negrao S."/>
            <person name="Al-Babili S."/>
            <person name="Gehring C."/>
            <person name="Roessner U."/>
            <person name="Jung C."/>
            <person name="Murphy K."/>
            <person name="Arold S.T."/>
            <person name="Gojobori T."/>
            <person name="van der Linden C.G."/>
            <person name="van Loo E.N."/>
            <person name="Jellen E.N."/>
            <person name="Maughan P.J."/>
            <person name="Tester M."/>
        </authorList>
    </citation>
    <scope>NUCLEOTIDE SEQUENCE [LARGE SCALE GENOMIC DNA]</scope>
    <source>
        <strain evidence="14">cv. PI 614886</strain>
    </source>
</reference>
<dbReference type="GO" id="GO:0005524">
    <property type="term" value="F:ATP binding"/>
    <property type="evidence" value="ECO:0007669"/>
    <property type="project" value="UniProtKB-KW"/>
</dbReference>
<comment type="catalytic activity">
    <reaction evidence="11">
        <text>tRNA(Lys) + L-lysine + ATP = L-lysyl-tRNA(Lys) + AMP + diphosphate</text>
        <dbReference type="Rhea" id="RHEA:20792"/>
        <dbReference type="Rhea" id="RHEA-COMP:9696"/>
        <dbReference type="Rhea" id="RHEA-COMP:9697"/>
        <dbReference type="ChEBI" id="CHEBI:30616"/>
        <dbReference type="ChEBI" id="CHEBI:32551"/>
        <dbReference type="ChEBI" id="CHEBI:33019"/>
        <dbReference type="ChEBI" id="CHEBI:78442"/>
        <dbReference type="ChEBI" id="CHEBI:78529"/>
        <dbReference type="ChEBI" id="CHEBI:456215"/>
        <dbReference type="EC" id="6.1.1.6"/>
    </reaction>
</comment>
<dbReference type="PANTHER" id="PTHR42918">
    <property type="entry name" value="LYSYL-TRNA SYNTHETASE"/>
    <property type="match status" value="1"/>
</dbReference>
<evidence type="ECO:0000313" key="15">
    <source>
        <dbReference type="Proteomes" id="UP000596660"/>
    </source>
</evidence>
<dbReference type="SUPFAM" id="SSF56300">
    <property type="entry name" value="Metallo-dependent phosphatases"/>
    <property type="match status" value="1"/>
</dbReference>
<comment type="subcellular location">
    <subcellularLocation>
        <location evidence="1">Cytoplasm</location>
    </subcellularLocation>
</comment>
<evidence type="ECO:0000256" key="3">
    <source>
        <dbReference type="ARBA" id="ARBA00013166"/>
    </source>
</evidence>